<gene>
    <name evidence="2" type="ORF">AAFF_G00340810</name>
</gene>
<proteinExistence type="predicted"/>
<protein>
    <submittedName>
        <fullName evidence="2">Uncharacterized protein</fullName>
    </submittedName>
</protein>
<feature type="compositionally biased region" description="Polar residues" evidence="1">
    <location>
        <begin position="264"/>
        <end position="275"/>
    </location>
</feature>
<feature type="compositionally biased region" description="Basic and acidic residues" evidence="1">
    <location>
        <begin position="187"/>
        <end position="202"/>
    </location>
</feature>
<dbReference type="EMBL" id="JAINUG010000054">
    <property type="protein sequence ID" value="KAJ8404308.1"/>
    <property type="molecule type" value="Genomic_DNA"/>
</dbReference>
<name>A0AAD7WPK9_9TELE</name>
<evidence type="ECO:0000313" key="3">
    <source>
        <dbReference type="Proteomes" id="UP001221898"/>
    </source>
</evidence>
<sequence>MLGRGALGRSSPCPDSSLPPSFLPRPPPDAHSRKGAEDEARPVCAALAVPSRALSSEPRPLRVGSLKLAHRAPLGKPKRLRSEWRVGVDAGAAEIGLGTAVVPERPGKADARSASDQEVWWHGLTVGDSHSPSPTCPARPELGASDWGPPDNGPRFLSRDTVPTAPPKPCRDRREGGRVHRPGAAPLRDRAKGRGVPRDGDRVASSPKQKPRTSRGHGSAGRERRKPPRGRPKPDSGVLSRAAREAAVWAPAAALKLGAQHASQTDNASPPTSSVGVHPACGQCGRRSLGRCECRTWTRKERRDPRPSRRRVPNCTRSSSSRHTCIPDRRDSHSHTFVGGGGISNKNCPEFVSKREHGDIPTPAETTARLGWQERDAPLENPLHWLSAAFTSTCVLQTRSLPRNSEERTAYSARQTSRNTWAVTTIHNKSTQSVTPHRYSPARKPQTPQAPHHHHRAPRGNTPPRRSASKPALRSAATLPGGWPIAARRLGFCATDGKRIKGNDIKVAAARRLGLKQERPSQEALELLPAHANKGQRRTQRTHLGPAGRDGGGAQPSRLCF</sequence>
<dbReference type="Proteomes" id="UP001221898">
    <property type="component" value="Unassembled WGS sequence"/>
</dbReference>
<feature type="region of interest" description="Disordered" evidence="1">
    <location>
        <begin position="529"/>
        <end position="561"/>
    </location>
</feature>
<feature type="region of interest" description="Disordered" evidence="1">
    <location>
        <begin position="299"/>
        <end position="341"/>
    </location>
</feature>
<feature type="compositionally biased region" description="Polar residues" evidence="1">
    <location>
        <begin position="426"/>
        <end position="435"/>
    </location>
</feature>
<feature type="compositionally biased region" description="Basic and acidic residues" evidence="1">
    <location>
        <begin position="325"/>
        <end position="334"/>
    </location>
</feature>
<feature type="compositionally biased region" description="Low complexity" evidence="1">
    <location>
        <begin position="9"/>
        <end position="20"/>
    </location>
</feature>
<comment type="caution">
    <text evidence="2">The sequence shown here is derived from an EMBL/GenBank/DDBJ whole genome shotgun (WGS) entry which is preliminary data.</text>
</comment>
<evidence type="ECO:0000313" key="2">
    <source>
        <dbReference type="EMBL" id="KAJ8404308.1"/>
    </source>
</evidence>
<feature type="region of interest" description="Disordered" evidence="1">
    <location>
        <begin position="1"/>
        <end position="79"/>
    </location>
</feature>
<feature type="region of interest" description="Disordered" evidence="1">
    <location>
        <begin position="102"/>
        <end position="244"/>
    </location>
</feature>
<reference evidence="2" key="1">
    <citation type="journal article" date="2023" name="Science">
        <title>Genome structures resolve the early diversification of teleost fishes.</title>
        <authorList>
            <person name="Parey E."/>
            <person name="Louis A."/>
            <person name="Montfort J."/>
            <person name="Bouchez O."/>
            <person name="Roques C."/>
            <person name="Iampietro C."/>
            <person name="Lluch J."/>
            <person name="Castinel A."/>
            <person name="Donnadieu C."/>
            <person name="Desvignes T."/>
            <person name="Floi Bucao C."/>
            <person name="Jouanno E."/>
            <person name="Wen M."/>
            <person name="Mejri S."/>
            <person name="Dirks R."/>
            <person name="Jansen H."/>
            <person name="Henkel C."/>
            <person name="Chen W.J."/>
            <person name="Zahm M."/>
            <person name="Cabau C."/>
            <person name="Klopp C."/>
            <person name="Thompson A.W."/>
            <person name="Robinson-Rechavi M."/>
            <person name="Braasch I."/>
            <person name="Lecointre G."/>
            <person name="Bobe J."/>
            <person name="Postlethwait J.H."/>
            <person name="Berthelot C."/>
            <person name="Roest Crollius H."/>
            <person name="Guiguen Y."/>
        </authorList>
    </citation>
    <scope>NUCLEOTIDE SEQUENCE</scope>
    <source>
        <strain evidence="2">NC1722</strain>
    </source>
</reference>
<dbReference type="AlphaFoldDB" id="A0AAD7WPK9"/>
<feature type="compositionally biased region" description="Basic and acidic residues" evidence="1">
    <location>
        <begin position="169"/>
        <end position="178"/>
    </location>
</feature>
<feature type="compositionally biased region" description="Basic and acidic residues" evidence="1">
    <location>
        <begin position="105"/>
        <end position="115"/>
    </location>
</feature>
<organism evidence="2 3">
    <name type="scientific">Aldrovandia affinis</name>
    <dbReference type="NCBI Taxonomy" id="143900"/>
    <lineage>
        <taxon>Eukaryota</taxon>
        <taxon>Metazoa</taxon>
        <taxon>Chordata</taxon>
        <taxon>Craniata</taxon>
        <taxon>Vertebrata</taxon>
        <taxon>Euteleostomi</taxon>
        <taxon>Actinopterygii</taxon>
        <taxon>Neopterygii</taxon>
        <taxon>Teleostei</taxon>
        <taxon>Notacanthiformes</taxon>
        <taxon>Halosauridae</taxon>
        <taxon>Aldrovandia</taxon>
    </lineage>
</organism>
<feature type="region of interest" description="Disordered" evidence="1">
    <location>
        <begin position="257"/>
        <end position="281"/>
    </location>
</feature>
<keyword evidence="3" id="KW-1185">Reference proteome</keyword>
<evidence type="ECO:0000256" key="1">
    <source>
        <dbReference type="SAM" id="MobiDB-lite"/>
    </source>
</evidence>
<feature type="region of interest" description="Disordered" evidence="1">
    <location>
        <begin position="426"/>
        <end position="480"/>
    </location>
</feature>
<accession>A0AAD7WPK9</accession>
<feature type="compositionally biased region" description="Basic and acidic residues" evidence="1">
    <location>
        <begin position="28"/>
        <end position="41"/>
    </location>
</feature>